<dbReference type="AlphaFoldDB" id="A0A178MYL8"/>
<dbReference type="GO" id="GO:0003700">
    <property type="term" value="F:DNA-binding transcription factor activity"/>
    <property type="evidence" value="ECO:0007669"/>
    <property type="project" value="InterPro"/>
</dbReference>
<evidence type="ECO:0000256" key="1">
    <source>
        <dbReference type="ARBA" id="ARBA00023015"/>
    </source>
</evidence>
<gene>
    <name evidence="5" type="ORF">A6A05_06365</name>
</gene>
<evidence type="ECO:0000256" key="2">
    <source>
        <dbReference type="ARBA" id="ARBA00023125"/>
    </source>
</evidence>
<dbReference type="SUPFAM" id="SSF46785">
    <property type="entry name" value="Winged helix' DNA-binding domain"/>
    <property type="match status" value="1"/>
</dbReference>
<evidence type="ECO:0000256" key="3">
    <source>
        <dbReference type="ARBA" id="ARBA00023163"/>
    </source>
</evidence>
<feature type="domain" description="HTH gntR-type" evidence="4">
    <location>
        <begin position="1"/>
        <end position="68"/>
    </location>
</feature>
<dbReference type="PROSITE" id="PS50949">
    <property type="entry name" value="HTH_GNTR"/>
    <property type="match status" value="1"/>
</dbReference>
<dbReference type="PANTHER" id="PTHR43537:SF49">
    <property type="entry name" value="TRANSCRIPTIONAL REGULATORY PROTEIN"/>
    <property type="match status" value="1"/>
</dbReference>
<organism evidence="5 6">
    <name type="scientific">Magnetospirillum moscoviense</name>
    <dbReference type="NCBI Taxonomy" id="1437059"/>
    <lineage>
        <taxon>Bacteria</taxon>
        <taxon>Pseudomonadati</taxon>
        <taxon>Pseudomonadota</taxon>
        <taxon>Alphaproteobacteria</taxon>
        <taxon>Rhodospirillales</taxon>
        <taxon>Rhodospirillaceae</taxon>
        <taxon>Magnetospirillum</taxon>
    </lineage>
</organism>
<protein>
    <recommendedName>
        <fullName evidence="4">HTH gntR-type domain-containing protein</fullName>
    </recommendedName>
</protein>
<name>A0A178MYL8_9PROT</name>
<accession>A0A178MYL8</accession>
<keyword evidence="6" id="KW-1185">Reference proteome</keyword>
<dbReference type="InterPro" id="IPR000524">
    <property type="entry name" value="Tscrpt_reg_HTH_GntR"/>
</dbReference>
<proteinExistence type="predicted"/>
<reference evidence="5 6" key="1">
    <citation type="submission" date="2016-04" db="EMBL/GenBank/DDBJ databases">
        <title>Draft genome sequence of freshwater magnetotactic bacteria Magnetospirillum marisnigri SP-1 and Magnetospirillum moscoviense BB-1.</title>
        <authorList>
            <person name="Koziaeva V."/>
            <person name="Dziuba M.V."/>
            <person name="Ivanov T.M."/>
            <person name="Kuznetsov B."/>
            <person name="Grouzdev D.S."/>
        </authorList>
    </citation>
    <scope>NUCLEOTIDE SEQUENCE [LARGE SCALE GENOMIC DNA]</scope>
    <source>
        <strain evidence="5 6">BB-1</strain>
    </source>
</reference>
<evidence type="ECO:0000313" key="6">
    <source>
        <dbReference type="Proteomes" id="UP000078543"/>
    </source>
</evidence>
<dbReference type="RefSeq" id="WP_068496962.1">
    <property type="nucleotide sequence ID" value="NZ_LWQU01000032.1"/>
</dbReference>
<keyword evidence="3" id="KW-0804">Transcription</keyword>
<dbReference type="InterPro" id="IPR036388">
    <property type="entry name" value="WH-like_DNA-bd_sf"/>
</dbReference>
<evidence type="ECO:0000313" key="5">
    <source>
        <dbReference type="EMBL" id="OAN64502.1"/>
    </source>
</evidence>
<dbReference type="EMBL" id="LWQU01000032">
    <property type="protein sequence ID" value="OAN64502.1"/>
    <property type="molecule type" value="Genomic_DNA"/>
</dbReference>
<keyword evidence="2" id="KW-0238">DNA-binding</keyword>
<dbReference type="SMART" id="SM00345">
    <property type="entry name" value="HTH_GNTR"/>
    <property type="match status" value="1"/>
</dbReference>
<dbReference type="PANTHER" id="PTHR43537">
    <property type="entry name" value="TRANSCRIPTIONAL REGULATOR, GNTR FAMILY"/>
    <property type="match status" value="1"/>
</dbReference>
<dbReference type="InterPro" id="IPR036390">
    <property type="entry name" value="WH_DNA-bd_sf"/>
</dbReference>
<dbReference type="GO" id="GO:0003677">
    <property type="term" value="F:DNA binding"/>
    <property type="evidence" value="ECO:0007669"/>
    <property type="project" value="UniProtKB-KW"/>
</dbReference>
<dbReference type="Proteomes" id="UP000078543">
    <property type="component" value="Unassembled WGS sequence"/>
</dbReference>
<keyword evidence="1" id="KW-0805">Transcription regulation</keyword>
<dbReference type="Pfam" id="PF00392">
    <property type="entry name" value="GntR"/>
    <property type="match status" value="1"/>
</dbReference>
<evidence type="ECO:0000259" key="4">
    <source>
        <dbReference type="PROSITE" id="PS50949"/>
    </source>
</evidence>
<sequence>MTLAEQVALQLAIEIVTGSLLPGARLDEKVQSARLRVSRTPLREALCQLTSMGLAHSRSHCGVFVVDGAGLALLQAVEELIGARLSVHLAQATPDERRQTANAILAGGDWGARLMRGSHNPILSRIGLTLWQIFDAIARVEQAGAVRASLAKAVEDGDGERGRIALRAYLSAVSGCVEGARAA</sequence>
<dbReference type="Gene3D" id="1.10.10.10">
    <property type="entry name" value="Winged helix-like DNA-binding domain superfamily/Winged helix DNA-binding domain"/>
    <property type="match status" value="1"/>
</dbReference>
<comment type="caution">
    <text evidence="5">The sequence shown here is derived from an EMBL/GenBank/DDBJ whole genome shotgun (WGS) entry which is preliminary data.</text>
</comment>